<dbReference type="GO" id="GO:0042597">
    <property type="term" value="C:periplasmic space"/>
    <property type="evidence" value="ECO:0007669"/>
    <property type="project" value="UniProtKB-SubCell"/>
</dbReference>
<feature type="coiled-coil region" evidence="4">
    <location>
        <begin position="357"/>
        <end position="384"/>
    </location>
</feature>
<evidence type="ECO:0000256" key="4">
    <source>
        <dbReference type="SAM" id="Coils"/>
    </source>
</evidence>
<protein>
    <submittedName>
        <fullName evidence="5">ABC transporter substrate-binding protein</fullName>
    </submittedName>
</protein>
<dbReference type="PANTHER" id="PTHR30024">
    <property type="entry name" value="ALIPHATIC SULFONATES-BINDING PROTEIN-RELATED"/>
    <property type="match status" value="1"/>
</dbReference>
<accession>A0A1W1D7K4</accession>
<reference evidence="5" key="1">
    <citation type="submission" date="2016-10" db="EMBL/GenBank/DDBJ databases">
        <authorList>
            <person name="de Groot N.N."/>
        </authorList>
    </citation>
    <scope>NUCLEOTIDE SEQUENCE</scope>
</reference>
<dbReference type="Pfam" id="PF13379">
    <property type="entry name" value="NMT1_2"/>
    <property type="match status" value="1"/>
</dbReference>
<sequence length="401" mass="43683">MKKIQMSVLALTFLVSATQMAVAESNVVRLGAVPVPPMGALYIGLEKNYFADQGIDIELTKTPLGPTLMSQLIGGNLDVVGLGIGAGFFNAVKKGAPIKIVAPMGGNPSQPGVQVGTSAASLMVRTDLLASGEVKSEADLKGKTCAINSLGVLTEYIMTEELARGGLTISDIKLKTMPFPQIAAALKSKALDCGLLPPALTVKVMKQKVAKRLHKDYELGMQGLVIIYNTKWAKANPETANKFMAGYLMAVRDLQTDNGWRNDKNIAILAKHIKMPKKIMKKINQQWIDIATLKVNKENLMKQQNYYVDHSKAVKFKKPLPFSAIVDESYADYAVANAEAAAAATKILQDKRIADKKAKAQAEAKSIADEKTKAEAEIQSEAKRIKDANKPWYQFWTDLFK</sequence>
<organism evidence="5">
    <name type="scientific">hydrothermal vent metagenome</name>
    <dbReference type="NCBI Taxonomy" id="652676"/>
    <lineage>
        <taxon>unclassified sequences</taxon>
        <taxon>metagenomes</taxon>
        <taxon>ecological metagenomes</taxon>
    </lineage>
</organism>
<comment type="subcellular location">
    <subcellularLocation>
        <location evidence="1">Periplasm</location>
    </subcellularLocation>
</comment>
<keyword evidence="3" id="KW-0732">Signal</keyword>
<keyword evidence="4" id="KW-0175">Coiled coil</keyword>
<gene>
    <name evidence="5" type="ORF">MNB_SUP05-10-1152</name>
</gene>
<dbReference type="SUPFAM" id="SSF53850">
    <property type="entry name" value="Periplasmic binding protein-like II"/>
    <property type="match status" value="1"/>
</dbReference>
<evidence type="ECO:0000256" key="3">
    <source>
        <dbReference type="ARBA" id="ARBA00022729"/>
    </source>
</evidence>
<proteinExistence type="inferred from homology"/>
<comment type="similarity">
    <text evidence="2">Belongs to the bacterial solute-binding protein SsuA/TauA family.</text>
</comment>
<evidence type="ECO:0000256" key="2">
    <source>
        <dbReference type="ARBA" id="ARBA00010742"/>
    </source>
</evidence>
<dbReference type="AlphaFoldDB" id="A0A1W1D7K4"/>
<evidence type="ECO:0000313" key="5">
    <source>
        <dbReference type="EMBL" id="SFV76623.1"/>
    </source>
</evidence>
<dbReference type="EMBL" id="FPHQ01000128">
    <property type="protein sequence ID" value="SFV76623.1"/>
    <property type="molecule type" value="Genomic_DNA"/>
</dbReference>
<dbReference type="PANTHER" id="PTHR30024:SF47">
    <property type="entry name" value="TAURINE-BINDING PERIPLASMIC PROTEIN"/>
    <property type="match status" value="1"/>
</dbReference>
<dbReference type="Gene3D" id="3.40.190.10">
    <property type="entry name" value="Periplasmic binding protein-like II"/>
    <property type="match status" value="2"/>
</dbReference>
<name>A0A1W1D7K4_9ZZZZ</name>
<evidence type="ECO:0000256" key="1">
    <source>
        <dbReference type="ARBA" id="ARBA00004418"/>
    </source>
</evidence>